<dbReference type="Pfam" id="PF00977">
    <property type="entry name" value="His_biosynth"/>
    <property type="match status" value="1"/>
</dbReference>
<dbReference type="HAMAP" id="MF_01014">
    <property type="entry name" value="HisA"/>
    <property type="match status" value="1"/>
</dbReference>
<evidence type="ECO:0000256" key="14">
    <source>
        <dbReference type="RuleBase" id="RU003658"/>
    </source>
</evidence>
<sequence length="242" mass="26442">MIILPAIDLKDGKCVRLYQGDFKASNVVAEDPIEIALKFKENRAEYIHIVDLDGALTGQIKNLSIISSIIKTINIPVELGGGIRNLNTIDMLIDAGIERVILGTAALNNRGLVKEAVKKYDEKVAIGIDAKNEKVAINGWLNVSSINYIDFAKEMEKIGVRNIIFTDISKDGTLKGPNLNQLKKLNESISCNIIASGGIKDIEDLKAIKEMDIYGAIVGKAIYSGNINLNEAIKFINKESSK</sequence>
<comment type="pathway">
    <text evidence="3 12 14">Amino-acid biosynthesis; L-histidine biosynthesis; L-histidine from 5-phospho-alpha-D-ribose 1-diphosphate: step 4/9.</text>
</comment>
<keyword evidence="7 12" id="KW-0963">Cytoplasm</keyword>
<dbReference type="FunFam" id="3.20.20.70:FF:000009">
    <property type="entry name" value="1-(5-phosphoribosyl)-5-[(5-phosphoribosylamino)methylideneamino] imidazole-4-carboxamide isomerase"/>
    <property type="match status" value="1"/>
</dbReference>
<feature type="active site" description="Proton donor" evidence="12">
    <location>
        <position position="129"/>
    </location>
</feature>
<dbReference type="InterPro" id="IPR006062">
    <property type="entry name" value="His_biosynth"/>
</dbReference>
<evidence type="ECO:0000256" key="3">
    <source>
        <dbReference type="ARBA" id="ARBA00005133"/>
    </source>
</evidence>
<keyword evidence="8 12" id="KW-0028">Amino-acid biosynthesis</keyword>
<dbReference type="EMBL" id="CP069280">
    <property type="protein sequence ID" value="QRI55154.1"/>
    <property type="molecule type" value="Genomic_DNA"/>
</dbReference>
<dbReference type="InterPro" id="IPR011060">
    <property type="entry name" value="RibuloseP-bd_barrel"/>
</dbReference>
<evidence type="ECO:0000256" key="13">
    <source>
        <dbReference type="RuleBase" id="RU003657"/>
    </source>
</evidence>
<dbReference type="Gene3D" id="3.20.20.70">
    <property type="entry name" value="Aldolase class I"/>
    <property type="match status" value="1"/>
</dbReference>
<evidence type="ECO:0000256" key="8">
    <source>
        <dbReference type="ARBA" id="ARBA00022605"/>
    </source>
</evidence>
<dbReference type="PANTHER" id="PTHR43090">
    <property type="entry name" value="1-(5-PHOSPHORIBOSYL)-5-[(5-PHOSPHORIBOSYLAMINO)METHYLIDENEAMINO] IMIDAZOLE-4-CARBOXAMIDE ISOMERASE"/>
    <property type="match status" value="1"/>
</dbReference>
<evidence type="ECO:0000256" key="9">
    <source>
        <dbReference type="ARBA" id="ARBA00023102"/>
    </source>
</evidence>
<dbReference type="SUPFAM" id="SSF51366">
    <property type="entry name" value="Ribulose-phoshate binding barrel"/>
    <property type="match status" value="1"/>
</dbReference>
<dbReference type="InterPro" id="IPR013785">
    <property type="entry name" value="Aldolase_TIM"/>
</dbReference>
<dbReference type="GO" id="GO:0003949">
    <property type="term" value="F:1-(5-phosphoribosyl)-5-[(5-phosphoribosylamino)methylideneamino]imidazole-4-carboxamide isomerase activity"/>
    <property type="evidence" value="ECO:0007669"/>
    <property type="project" value="UniProtKB-UniRule"/>
</dbReference>
<name>A0ABD7CS42_CLOBO</name>
<feature type="active site" description="Proton acceptor" evidence="12">
    <location>
        <position position="8"/>
    </location>
</feature>
<dbReference type="InterPro" id="IPR006063">
    <property type="entry name" value="HisA_bact_arch"/>
</dbReference>
<evidence type="ECO:0000256" key="4">
    <source>
        <dbReference type="ARBA" id="ARBA00009667"/>
    </source>
</evidence>
<evidence type="ECO:0000313" key="16">
    <source>
        <dbReference type="Proteomes" id="UP000663464"/>
    </source>
</evidence>
<dbReference type="InterPro" id="IPR044524">
    <property type="entry name" value="Isoase_HisA-like"/>
</dbReference>
<evidence type="ECO:0000256" key="1">
    <source>
        <dbReference type="ARBA" id="ARBA00000901"/>
    </source>
</evidence>
<comment type="similarity">
    <text evidence="4 12 13">Belongs to the HisA/HisF family.</text>
</comment>
<evidence type="ECO:0000256" key="6">
    <source>
        <dbReference type="ARBA" id="ARBA00018464"/>
    </source>
</evidence>
<dbReference type="InterPro" id="IPR023016">
    <property type="entry name" value="HisA/PriA"/>
</dbReference>
<accession>A0ABD7CS42</accession>
<dbReference type="RefSeq" id="WP_041348670.1">
    <property type="nucleotide sequence ID" value="NZ_CP069280.1"/>
</dbReference>
<evidence type="ECO:0000313" key="15">
    <source>
        <dbReference type="EMBL" id="QRI55154.1"/>
    </source>
</evidence>
<gene>
    <name evidence="12 15" type="primary">hisA</name>
    <name evidence="15" type="ORF">JQS73_08670</name>
</gene>
<comment type="catalytic activity">
    <reaction evidence="1 12 14">
        <text>1-(5-phospho-beta-D-ribosyl)-5-[(5-phospho-beta-D-ribosylamino)methylideneamino]imidazole-4-carboxamide = 5-[(5-phospho-1-deoxy-D-ribulos-1-ylimino)methylamino]-1-(5-phospho-beta-D-ribosyl)imidazole-4-carboxamide</text>
        <dbReference type="Rhea" id="RHEA:15469"/>
        <dbReference type="ChEBI" id="CHEBI:58435"/>
        <dbReference type="ChEBI" id="CHEBI:58525"/>
        <dbReference type="EC" id="5.3.1.16"/>
    </reaction>
</comment>
<evidence type="ECO:0000256" key="2">
    <source>
        <dbReference type="ARBA" id="ARBA00004496"/>
    </source>
</evidence>
<keyword evidence="9 12" id="KW-0368">Histidine biosynthesis</keyword>
<keyword evidence="10 12" id="KW-0413">Isomerase</keyword>
<comment type="subcellular location">
    <subcellularLocation>
        <location evidence="2 12 14">Cytoplasm</location>
    </subcellularLocation>
</comment>
<protein>
    <recommendedName>
        <fullName evidence="6 12">1-(5-phosphoribosyl)-5-[(5-phosphoribosylamino)methylideneamino] imidazole-4-carboxamide isomerase</fullName>
        <ecNumber evidence="5 12">5.3.1.16</ecNumber>
    </recommendedName>
    <alternativeName>
        <fullName evidence="11 12">Phosphoribosylformimino-5-aminoimidazole carboxamide ribotide isomerase</fullName>
    </alternativeName>
</protein>
<dbReference type="PANTHER" id="PTHR43090:SF2">
    <property type="entry name" value="1-(5-PHOSPHORIBOSYL)-5-[(5-PHOSPHORIBOSYLAMINO)METHYLIDENEAMINO] IMIDAZOLE-4-CARBOXAMIDE ISOMERASE"/>
    <property type="match status" value="1"/>
</dbReference>
<evidence type="ECO:0000256" key="12">
    <source>
        <dbReference type="HAMAP-Rule" id="MF_01014"/>
    </source>
</evidence>
<evidence type="ECO:0000256" key="7">
    <source>
        <dbReference type="ARBA" id="ARBA00022490"/>
    </source>
</evidence>
<organism evidence="15 16">
    <name type="scientific">Clostridium botulinum</name>
    <dbReference type="NCBI Taxonomy" id="1491"/>
    <lineage>
        <taxon>Bacteria</taxon>
        <taxon>Bacillati</taxon>
        <taxon>Bacillota</taxon>
        <taxon>Clostridia</taxon>
        <taxon>Eubacteriales</taxon>
        <taxon>Clostridiaceae</taxon>
        <taxon>Clostridium</taxon>
    </lineage>
</organism>
<dbReference type="Proteomes" id="UP000663464">
    <property type="component" value="Chromosome"/>
</dbReference>
<dbReference type="AlphaFoldDB" id="A0ABD7CS42"/>
<dbReference type="CDD" id="cd04732">
    <property type="entry name" value="HisA"/>
    <property type="match status" value="1"/>
</dbReference>
<dbReference type="NCBIfam" id="TIGR00007">
    <property type="entry name" value="1-(5-phosphoribosyl)-5-[(5-phosphoribosylamino)methylideneamino]imidazole-4-carboxamide isomerase"/>
    <property type="match status" value="1"/>
</dbReference>
<evidence type="ECO:0000256" key="10">
    <source>
        <dbReference type="ARBA" id="ARBA00023235"/>
    </source>
</evidence>
<reference evidence="15 16" key="1">
    <citation type="journal article" date="2014" name="J. Infect. Dis.">
        <title>Molecular characterization of a novel botulinum neurotoxin type H gene.</title>
        <authorList>
            <person name="Dover N."/>
            <person name="Barash J.R."/>
            <person name="Hill K.K."/>
            <person name="Xie G."/>
            <person name="Arnon S.S."/>
        </authorList>
    </citation>
    <scope>NUCLEOTIDE SEQUENCE [LARGE SCALE GENOMIC DNA]</scope>
    <source>
        <strain evidence="15 16">IBCA10-7060</strain>
    </source>
</reference>
<evidence type="ECO:0000256" key="11">
    <source>
        <dbReference type="ARBA" id="ARBA00030547"/>
    </source>
</evidence>
<proteinExistence type="inferred from homology"/>
<dbReference type="EC" id="5.3.1.16" evidence="5 12"/>
<dbReference type="GO" id="GO:0005737">
    <property type="term" value="C:cytoplasm"/>
    <property type="evidence" value="ECO:0007669"/>
    <property type="project" value="UniProtKB-SubCell"/>
</dbReference>
<evidence type="ECO:0000256" key="5">
    <source>
        <dbReference type="ARBA" id="ARBA00012550"/>
    </source>
</evidence>
<dbReference type="GO" id="GO:0000105">
    <property type="term" value="P:L-histidine biosynthetic process"/>
    <property type="evidence" value="ECO:0007669"/>
    <property type="project" value="UniProtKB-UniRule"/>
</dbReference>